<comment type="caution">
    <text evidence="1">The sequence shown here is derived from an EMBL/GenBank/DDBJ whole genome shotgun (WGS) entry which is preliminary data.</text>
</comment>
<proteinExistence type="predicted"/>
<sequence length="106" mass="12456">MDLFLSDHYDVQSANTIIEGKCIVHSFKNYTKLEIFQSATGAFMPDALTEWLFRERERFQQREEKKYKGFSVYKLAAHAKNSTTDEIDLKMKLCLDIHLHFVSFLS</sequence>
<keyword evidence="2" id="KW-1185">Reference proteome</keyword>
<dbReference type="Proteomes" id="UP000634136">
    <property type="component" value="Unassembled WGS sequence"/>
</dbReference>
<dbReference type="OrthoDB" id="436852at2759"/>
<dbReference type="EMBL" id="JAAIUW010000004">
    <property type="protein sequence ID" value="KAF7835395.1"/>
    <property type="molecule type" value="Genomic_DNA"/>
</dbReference>
<protein>
    <submittedName>
        <fullName evidence="1">Chromatin remodeling protein EBS-like</fullName>
    </submittedName>
</protein>
<organism evidence="1 2">
    <name type="scientific">Senna tora</name>
    <dbReference type="NCBI Taxonomy" id="362788"/>
    <lineage>
        <taxon>Eukaryota</taxon>
        <taxon>Viridiplantae</taxon>
        <taxon>Streptophyta</taxon>
        <taxon>Embryophyta</taxon>
        <taxon>Tracheophyta</taxon>
        <taxon>Spermatophyta</taxon>
        <taxon>Magnoliopsida</taxon>
        <taxon>eudicotyledons</taxon>
        <taxon>Gunneridae</taxon>
        <taxon>Pentapetalae</taxon>
        <taxon>rosids</taxon>
        <taxon>fabids</taxon>
        <taxon>Fabales</taxon>
        <taxon>Fabaceae</taxon>
        <taxon>Caesalpinioideae</taxon>
        <taxon>Cassia clade</taxon>
        <taxon>Senna</taxon>
    </lineage>
</organism>
<dbReference type="AlphaFoldDB" id="A0A835CBB7"/>
<gene>
    <name evidence="1" type="ORF">G2W53_010254</name>
</gene>
<reference evidence="1" key="1">
    <citation type="submission" date="2020-09" db="EMBL/GenBank/DDBJ databases">
        <title>Genome-Enabled Discovery of Anthraquinone Biosynthesis in Senna tora.</title>
        <authorList>
            <person name="Kang S.-H."/>
            <person name="Pandey R.P."/>
            <person name="Lee C.-M."/>
            <person name="Sim J.-S."/>
            <person name="Jeong J.-T."/>
            <person name="Choi B.-S."/>
            <person name="Jung M."/>
            <person name="Ginzburg D."/>
            <person name="Zhao K."/>
            <person name="Won S.Y."/>
            <person name="Oh T.-J."/>
            <person name="Yu Y."/>
            <person name="Kim N.-H."/>
            <person name="Lee O.R."/>
            <person name="Lee T.-H."/>
            <person name="Bashyal P."/>
            <person name="Kim T.-S."/>
            <person name="Lee W.-H."/>
            <person name="Kawkins C."/>
            <person name="Kim C.-K."/>
            <person name="Kim J.S."/>
            <person name="Ahn B.O."/>
            <person name="Rhee S.Y."/>
            <person name="Sohng J.K."/>
        </authorList>
    </citation>
    <scope>NUCLEOTIDE SEQUENCE</scope>
    <source>
        <tissue evidence="1">Leaf</tissue>
    </source>
</reference>
<evidence type="ECO:0000313" key="2">
    <source>
        <dbReference type="Proteomes" id="UP000634136"/>
    </source>
</evidence>
<name>A0A835CBB7_9FABA</name>
<accession>A0A835CBB7</accession>
<evidence type="ECO:0000313" key="1">
    <source>
        <dbReference type="EMBL" id="KAF7835395.1"/>
    </source>
</evidence>